<dbReference type="PANTHER" id="PTHR19278">
    <property type="entry name" value="OROTATE PHOSPHORIBOSYLTRANSFERASE"/>
    <property type="match status" value="1"/>
</dbReference>
<dbReference type="RefSeq" id="WP_048094897.1">
    <property type="nucleotide sequence ID" value="NZ_CP011267.1"/>
</dbReference>
<keyword evidence="3 4" id="KW-0804">Transcription</keyword>
<dbReference type="GO" id="GO:0003677">
    <property type="term" value="F:DNA binding"/>
    <property type="evidence" value="ECO:0007669"/>
    <property type="project" value="UniProtKB-UniRule"/>
</dbReference>
<dbReference type="Gene3D" id="3.40.50.2020">
    <property type="match status" value="1"/>
</dbReference>
<dbReference type="Pfam" id="PF00156">
    <property type="entry name" value="Pribosyltran"/>
    <property type="match status" value="1"/>
</dbReference>
<dbReference type="GO" id="GO:0019856">
    <property type="term" value="P:pyrimidine nucleobase biosynthetic process"/>
    <property type="evidence" value="ECO:0007669"/>
    <property type="project" value="TreeGrafter"/>
</dbReference>
<dbReference type="FunCoup" id="A0A0F7IFD2">
    <property type="interactions" value="72"/>
</dbReference>
<keyword evidence="6" id="KW-0808">Transferase</keyword>
<dbReference type="Proteomes" id="UP000034723">
    <property type="component" value="Chromosome"/>
</dbReference>
<sequence>MSKIDDLMERARQLKEKGLTTGEIADELNVSRETALWLLTKAKTERPPSDVYVEMKSVSSSSMRLRGMARILADMIIEHGDPDVIVGVATSGIPVATMVAEELGCELAIYYPRKLKWDGEESHVRGTFSENFASVAGKACVIVDDIITTGNTVLEVAESIRKRGGNVLASAVLVDKRSQEDLSGIPVLSVLRVFRL</sequence>
<dbReference type="GO" id="GO:0006222">
    <property type="term" value="P:UMP biosynthetic process"/>
    <property type="evidence" value="ECO:0007669"/>
    <property type="project" value="TreeGrafter"/>
</dbReference>
<dbReference type="HOGENOM" id="CLU_111001_0_0_2"/>
<dbReference type="InParanoid" id="A0A0F7IFD2"/>
<evidence type="ECO:0000256" key="3">
    <source>
        <dbReference type="ARBA" id="ARBA00023163"/>
    </source>
</evidence>
<dbReference type="KEGG" id="gah:GAH_00869"/>
<dbReference type="OrthoDB" id="68893at2157"/>
<reference evidence="6 7" key="1">
    <citation type="submission" date="2015-04" db="EMBL/GenBank/DDBJ databases">
        <title>The complete genome sequence of the hyperthermophilic, obligate iron-reducing archaeon Geoglobus ahangari strain 234T.</title>
        <authorList>
            <person name="Manzella M.P."/>
            <person name="Holmes D.E."/>
            <person name="Rocheleau J.M."/>
            <person name="Chung A."/>
            <person name="Reguera G."/>
            <person name="Kashefi K."/>
        </authorList>
    </citation>
    <scope>NUCLEOTIDE SEQUENCE [LARGE SCALE GENOMIC DNA]</scope>
    <source>
        <strain evidence="6 7">234</strain>
    </source>
</reference>
<protein>
    <recommendedName>
        <fullName evidence="4">Transcriptional regulator GfcR</fullName>
    </recommendedName>
</protein>
<keyword evidence="7" id="KW-1185">Reference proteome</keyword>
<evidence type="ECO:0000313" key="7">
    <source>
        <dbReference type="Proteomes" id="UP000034723"/>
    </source>
</evidence>
<dbReference type="InterPro" id="IPR022854">
    <property type="entry name" value="GfcR-like"/>
</dbReference>
<dbReference type="AlphaFoldDB" id="A0A0F7IFD2"/>
<dbReference type="PATRIC" id="fig|113653.22.peg.870"/>
<evidence type="ECO:0000256" key="4">
    <source>
        <dbReference type="HAMAP-Rule" id="MF_01214"/>
    </source>
</evidence>
<evidence type="ECO:0000256" key="1">
    <source>
        <dbReference type="ARBA" id="ARBA00023015"/>
    </source>
</evidence>
<dbReference type="InterPro" id="IPR000836">
    <property type="entry name" value="PRTase_dom"/>
</dbReference>
<dbReference type="GO" id="GO:0004588">
    <property type="term" value="F:orotate phosphoribosyltransferase activity"/>
    <property type="evidence" value="ECO:0007669"/>
    <property type="project" value="TreeGrafter"/>
</dbReference>
<keyword evidence="2 4" id="KW-0238">DNA-binding</keyword>
<dbReference type="GO" id="GO:0010468">
    <property type="term" value="P:regulation of gene expression"/>
    <property type="evidence" value="ECO:0007669"/>
    <property type="project" value="UniProtKB-UniRule"/>
</dbReference>
<dbReference type="SUPFAM" id="SSF53271">
    <property type="entry name" value="PRTase-like"/>
    <property type="match status" value="1"/>
</dbReference>
<dbReference type="STRING" id="113653.GAH_00869"/>
<feature type="domain" description="Phosphoribosyltransferase" evidence="5">
    <location>
        <begin position="65"/>
        <end position="185"/>
    </location>
</feature>
<dbReference type="PANTHER" id="PTHR19278:SF41">
    <property type="entry name" value="PYRE-LIKE PROTEIN"/>
    <property type="match status" value="1"/>
</dbReference>
<dbReference type="NCBIfam" id="NF002620">
    <property type="entry name" value="PRK02277.1"/>
    <property type="match status" value="1"/>
</dbReference>
<dbReference type="EMBL" id="CP011267">
    <property type="protein sequence ID" value="AKG91803.1"/>
    <property type="molecule type" value="Genomic_DNA"/>
</dbReference>
<comment type="similarity">
    <text evidence="4">Belongs to the purine/pyrimidine phosphoribosyltransferase family. GfcR subfamily.</text>
</comment>
<dbReference type="HAMAP" id="MF_01214">
    <property type="entry name" value="GfcR"/>
    <property type="match status" value="1"/>
</dbReference>
<proteinExistence type="inferred from homology"/>
<evidence type="ECO:0000256" key="2">
    <source>
        <dbReference type="ARBA" id="ARBA00023125"/>
    </source>
</evidence>
<keyword evidence="6" id="KW-0328">Glycosyltransferase</keyword>
<accession>A0A0F7IFD2</accession>
<comment type="domain">
    <text evidence="4">Contains an N-terminal DNA-binding winged helix-turn-helix domain and a C-terminal regulatory domain (or effector binding domain) resembling phosphoribosyltransferase (PRT) domain.</text>
</comment>
<organism evidence="6 7">
    <name type="scientific">Geoglobus ahangari</name>
    <dbReference type="NCBI Taxonomy" id="113653"/>
    <lineage>
        <taxon>Archaea</taxon>
        <taxon>Methanobacteriati</taxon>
        <taxon>Methanobacteriota</taxon>
        <taxon>Archaeoglobi</taxon>
        <taxon>Archaeoglobales</taxon>
        <taxon>Archaeoglobaceae</taxon>
        <taxon>Geoglobus</taxon>
    </lineage>
</organism>
<name>A0A0F7IFD2_9EURY</name>
<gene>
    <name evidence="4" type="primary">gfcR</name>
    <name evidence="6" type="ORF">GAH_00869</name>
</gene>
<dbReference type="GeneID" id="24803448"/>
<dbReference type="CDD" id="cd06223">
    <property type="entry name" value="PRTases_typeI"/>
    <property type="match status" value="1"/>
</dbReference>
<evidence type="ECO:0000259" key="5">
    <source>
        <dbReference type="Pfam" id="PF00156"/>
    </source>
</evidence>
<keyword evidence="1 4" id="KW-0805">Transcription regulation</keyword>
<evidence type="ECO:0000313" key="6">
    <source>
        <dbReference type="EMBL" id="AKG91803.1"/>
    </source>
</evidence>
<dbReference type="InterPro" id="IPR029057">
    <property type="entry name" value="PRTase-like"/>
</dbReference>